<evidence type="ECO:0000256" key="5">
    <source>
        <dbReference type="ARBA" id="ARBA00022801"/>
    </source>
</evidence>
<dbReference type="InterPro" id="IPR020549">
    <property type="entry name" value="YbeY_CS"/>
</dbReference>
<dbReference type="EC" id="3.1.-.-" evidence="7"/>
<evidence type="ECO:0000256" key="4">
    <source>
        <dbReference type="ARBA" id="ARBA00022759"/>
    </source>
</evidence>
<evidence type="ECO:0000256" key="1">
    <source>
        <dbReference type="ARBA" id="ARBA00010875"/>
    </source>
</evidence>
<keyword evidence="3 7" id="KW-0479">Metal-binding</keyword>
<evidence type="ECO:0000313" key="9">
    <source>
        <dbReference type="Proteomes" id="UP001243757"/>
    </source>
</evidence>
<accession>A0ABT7F360</accession>
<comment type="similarity">
    <text evidence="1 7">Belongs to the endoribonuclease YbeY family.</text>
</comment>
<name>A0ABT7F360_9RHOB</name>
<dbReference type="InterPro" id="IPR002036">
    <property type="entry name" value="YbeY"/>
</dbReference>
<dbReference type="EMBL" id="JASNJD010000011">
    <property type="protein sequence ID" value="MDK3019032.1"/>
    <property type="molecule type" value="Genomic_DNA"/>
</dbReference>
<keyword evidence="7" id="KW-0963">Cytoplasm</keyword>
<sequence length="170" mass="18069">MTLELDIEDPAWEALDLAALAQRAVAATLVHLGLDPELCEIALLACDDTRIAALNADFRDKPTATNVLSWPAEELAAEAPGGIPDLPEPDFTGEIPLGDIAIAYGTCAREATEQGKSLADHCTHLIIHGLLHLLGYDHIRDPDATLMEGLEIEILGSLGLNDPYNASDGP</sequence>
<keyword evidence="4 7" id="KW-0255">Endonuclease</keyword>
<comment type="function">
    <text evidence="7">Single strand-specific metallo-endoribonuclease involved in late-stage 70S ribosome quality control and in maturation of the 3' terminus of the 16S rRNA.</text>
</comment>
<feature type="binding site" evidence="7">
    <location>
        <position position="128"/>
    </location>
    <ligand>
        <name>Zn(2+)</name>
        <dbReference type="ChEBI" id="CHEBI:29105"/>
        <note>catalytic</note>
    </ligand>
</feature>
<dbReference type="InterPro" id="IPR023091">
    <property type="entry name" value="MetalPrtase_cat_dom_sf_prd"/>
</dbReference>
<dbReference type="RefSeq" id="WP_284481834.1">
    <property type="nucleotide sequence ID" value="NZ_JASNJD010000011.1"/>
</dbReference>
<organism evidence="8 9">
    <name type="scientific">Pseudodonghicola flavimaris</name>
    <dbReference type="NCBI Taxonomy" id="3050036"/>
    <lineage>
        <taxon>Bacteria</taxon>
        <taxon>Pseudomonadati</taxon>
        <taxon>Pseudomonadota</taxon>
        <taxon>Alphaproteobacteria</taxon>
        <taxon>Rhodobacterales</taxon>
        <taxon>Paracoccaceae</taxon>
        <taxon>Pseudodonghicola</taxon>
    </lineage>
</organism>
<gene>
    <name evidence="7 8" type="primary">ybeY</name>
    <name evidence="8" type="ORF">QO033_15210</name>
</gene>
<keyword evidence="2 7" id="KW-0540">Nuclease</keyword>
<evidence type="ECO:0000256" key="2">
    <source>
        <dbReference type="ARBA" id="ARBA00022722"/>
    </source>
</evidence>
<proteinExistence type="inferred from homology"/>
<dbReference type="Gene3D" id="3.40.390.30">
    <property type="entry name" value="Metalloproteases ('zincins'), catalytic domain"/>
    <property type="match status" value="1"/>
</dbReference>
<keyword evidence="7" id="KW-0690">Ribosome biogenesis</keyword>
<dbReference type="PANTHER" id="PTHR46986">
    <property type="entry name" value="ENDORIBONUCLEASE YBEY, CHLOROPLASTIC"/>
    <property type="match status" value="1"/>
</dbReference>
<comment type="caution">
    <text evidence="8">The sequence shown here is derived from an EMBL/GenBank/DDBJ whole genome shotgun (WGS) entry which is preliminary data.</text>
</comment>
<evidence type="ECO:0000256" key="6">
    <source>
        <dbReference type="ARBA" id="ARBA00022833"/>
    </source>
</evidence>
<evidence type="ECO:0000256" key="3">
    <source>
        <dbReference type="ARBA" id="ARBA00022723"/>
    </source>
</evidence>
<dbReference type="SUPFAM" id="SSF55486">
    <property type="entry name" value="Metalloproteases ('zincins'), catalytic domain"/>
    <property type="match status" value="1"/>
</dbReference>
<feature type="binding site" evidence="7">
    <location>
        <position position="132"/>
    </location>
    <ligand>
        <name>Zn(2+)</name>
        <dbReference type="ChEBI" id="CHEBI:29105"/>
        <note>catalytic</note>
    </ligand>
</feature>
<reference evidence="8 9" key="1">
    <citation type="submission" date="2023-05" db="EMBL/GenBank/DDBJ databases">
        <title>Pseudodonghicola sp. nov.</title>
        <authorList>
            <person name="Huang J."/>
        </authorList>
    </citation>
    <scope>NUCLEOTIDE SEQUENCE [LARGE SCALE GENOMIC DNA]</scope>
    <source>
        <strain evidence="8 9">IC7</strain>
    </source>
</reference>
<protein>
    <recommendedName>
        <fullName evidence="7">Endoribonuclease YbeY</fullName>
        <ecNumber evidence="7">3.1.-.-</ecNumber>
    </recommendedName>
</protein>
<dbReference type="PANTHER" id="PTHR46986:SF1">
    <property type="entry name" value="ENDORIBONUCLEASE YBEY, CHLOROPLASTIC"/>
    <property type="match status" value="1"/>
</dbReference>
<comment type="subcellular location">
    <subcellularLocation>
        <location evidence="7">Cytoplasm</location>
    </subcellularLocation>
</comment>
<dbReference type="NCBIfam" id="TIGR00043">
    <property type="entry name" value="rRNA maturation RNase YbeY"/>
    <property type="match status" value="1"/>
</dbReference>
<evidence type="ECO:0000313" key="8">
    <source>
        <dbReference type="EMBL" id="MDK3019032.1"/>
    </source>
</evidence>
<dbReference type="Pfam" id="PF02130">
    <property type="entry name" value="YbeY"/>
    <property type="match status" value="1"/>
</dbReference>
<dbReference type="Proteomes" id="UP001243757">
    <property type="component" value="Unassembled WGS sequence"/>
</dbReference>
<feature type="binding site" evidence="7">
    <location>
        <position position="138"/>
    </location>
    <ligand>
        <name>Zn(2+)</name>
        <dbReference type="ChEBI" id="CHEBI:29105"/>
        <note>catalytic</note>
    </ligand>
</feature>
<keyword evidence="7" id="KW-0698">rRNA processing</keyword>
<dbReference type="PROSITE" id="PS01306">
    <property type="entry name" value="UPF0054"/>
    <property type="match status" value="1"/>
</dbReference>
<keyword evidence="9" id="KW-1185">Reference proteome</keyword>
<keyword evidence="5 7" id="KW-0378">Hydrolase</keyword>
<evidence type="ECO:0000256" key="7">
    <source>
        <dbReference type="HAMAP-Rule" id="MF_00009"/>
    </source>
</evidence>
<comment type="cofactor">
    <cofactor evidence="7">
        <name>Zn(2+)</name>
        <dbReference type="ChEBI" id="CHEBI:29105"/>
    </cofactor>
    <text evidence="7">Binds 1 zinc ion.</text>
</comment>
<dbReference type="HAMAP" id="MF_00009">
    <property type="entry name" value="Endoribonucl_YbeY"/>
    <property type="match status" value="1"/>
</dbReference>
<keyword evidence="6 7" id="KW-0862">Zinc</keyword>